<reference evidence="17" key="1">
    <citation type="submission" date="2025-08" db="UniProtKB">
        <authorList>
            <consortium name="RefSeq"/>
        </authorList>
    </citation>
    <scope>IDENTIFICATION</scope>
</reference>
<dbReference type="InterPro" id="IPR028082">
    <property type="entry name" value="Peripla_BP_I"/>
</dbReference>
<keyword evidence="2" id="KW-1003">Cell membrane</keyword>
<gene>
    <name evidence="17" type="primary">LOC110975331</name>
</gene>
<feature type="transmembrane region" description="Helical" evidence="13">
    <location>
        <begin position="684"/>
        <end position="701"/>
    </location>
</feature>
<dbReference type="InterPro" id="IPR017978">
    <property type="entry name" value="GPCR_3_C"/>
</dbReference>
<dbReference type="CDD" id="cd06366">
    <property type="entry name" value="PBP1_GABAb_receptor"/>
    <property type="match status" value="1"/>
</dbReference>
<dbReference type="PANTHER" id="PTHR10519:SF78">
    <property type="entry name" value="G-PROTEIN COUPLED RECEPTORS FAMILY 3 PROFILE DOMAIN-CONTAINING PROTEIN"/>
    <property type="match status" value="1"/>
</dbReference>
<name>A0A8B7XU27_ACAPL</name>
<dbReference type="AlphaFoldDB" id="A0A8B7XU27"/>
<keyword evidence="4 14" id="KW-0732">Signal</keyword>
<dbReference type="RefSeq" id="XP_022083421.1">
    <property type="nucleotide sequence ID" value="XM_022227729.1"/>
</dbReference>
<dbReference type="GO" id="GO:0038039">
    <property type="term" value="C:G protein-coupled receptor heterodimeric complex"/>
    <property type="evidence" value="ECO:0007669"/>
    <property type="project" value="TreeGrafter"/>
</dbReference>
<dbReference type="FunFam" id="3.40.50.2300:FF:000063">
    <property type="entry name" value="Gamma-aminobutyric acid type B receptor subunit"/>
    <property type="match status" value="1"/>
</dbReference>
<evidence type="ECO:0000256" key="3">
    <source>
        <dbReference type="ARBA" id="ARBA00022692"/>
    </source>
</evidence>
<evidence type="ECO:0000256" key="13">
    <source>
        <dbReference type="SAM" id="Phobius"/>
    </source>
</evidence>
<evidence type="ECO:0000256" key="8">
    <source>
        <dbReference type="ARBA" id="ARBA00023170"/>
    </source>
</evidence>
<proteinExistence type="predicted"/>
<feature type="signal peptide" evidence="14">
    <location>
        <begin position="1"/>
        <end position="25"/>
    </location>
</feature>
<dbReference type="InterPro" id="IPR002455">
    <property type="entry name" value="GPCR3_GABA-B"/>
</dbReference>
<dbReference type="SUPFAM" id="SSF53822">
    <property type="entry name" value="Periplasmic binding protein-like I"/>
    <property type="match status" value="1"/>
</dbReference>
<evidence type="ECO:0000256" key="12">
    <source>
        <dbReference type="SAM" id="MobiDB-lite"/>
    </source>
</evidence>
<dbReference type="Gene3D" id="3.40.50.2300">
    <property type="match status" value="2"/>
</dbReference>
<keyword evidence="8" id="KW-0675">Receptor</keyword>
<dbReference type="InterPro" id="IPR000337">
    <property type="entry name" value="GPCR_3"/>
</dbReference>
<dbReference type="PRINTS" id="PR01177">
    <property type="entry name" value="GABAB1RECPTR"/>
</dbReference>
<dbReference type="FunFam" id="3.40.50.2300:FF:000379">
    <property type="entry name" value="Gamma-aminobutyric acid B receptor"/>
    <property type="match status" value="1"/>
</dbReference>
<keyword evidence="3 13" id="KW-0812">Transmembrane</keyword>
<dbReference type="PROSITE" id="PS50259">
    <property type="entry name" value="G_PROTEIN_RECEP_F3_4"/>
    <property type="match status" value="1"/>
</dbReference>
<evidence type="ECO:0000256" key="11">
    <source>
        <dbReference type="ARBA" id="ARBA00073785"/>
    </source>
</evidence>
<feature type="transmembrane region" description="Helical" evidence="13">
    <location>
        <begin position="642"/>
        <end position="664"/>
    </location>
</feature>
<feature type="transmembrane region" description="Helical" evidence="13">
    <location>
        <begin position="707"/>
        <end position="728"/>
    </location>
</feature>
<feature type="region of interest" description="Disordered" evidence="12">
    <location>
        <begin position="787"/>
        <end position="818"/>
    </location>
</feature>
<evidence type="ECO:0000256" key="1">
    <source>
        <dbReference type="ARBA" id="ARBA00004651"/>
    </source>
</evidence>
<keyword evidence="9" id="KW-0325">Glycoprotein</keyword>
<evidence type="ECO:0000313" key="16">
    <source>
        <dbReference type="Proteomes" id="UP000694845"/>
    </source>
</evidence>
<organism evidence="16 17">
    <name type="scientific">Acanthaster planci</name>
    <name type="common">Crown-of-thorns starfish</name>
    <dbReference type="NCBI Taxonomy" id="133434"/>
    <lineage>
        <taxon>Eukaryota</taxon>
        <taxon>Metazoa</taxon>
        <taxon>Echinodermata</taxon>
        <taxon>Eleutherozoa</taxon>
        <taxon>Asterozoa</taxon>
        <taxon>Asteroidea</taxon>
        <taxon>Valvatacea</taxon>
        <taxon>Valvatida</taxon>
        <taxon>Acanthasteridae</taxon>
        <taxon>Acanthaster</taxon>
    </lineage>
</organism>
<evidence type="ECO:0000256" key="4">
    <source>
        <dbReference type="ARBA" id="ARBA00022729"/>
    </source>
</evidence>
<dbReference type="Proteomes" id="UP000694845">
    <property type="component" value="Unplaced"/>
</dbReference>
<dbReference type="CDD" id="cd15047">
    <property type="entry name" value="7tmC_GABA-B-like"/>
    <property type="match status" value="1"/>
</dbReference>
<dbReference type="FunFam" id="3.40.50.2300:FF:000751">
    <property type="match status" value="1"/>
</dbReference>
<feature type="chain" id="PRO_5034117526" description="Gamma-aminobutyric acid type B receptor subunit 2" evidence="14">
    <location>
        <begin position="26"/>
        <end position="818"/>
    </location>
</feature>
<evidence type="ECO:0000256" key="10">
    <source>
        <dbReference type="ARBA" id="ARBA00023224"/>
    </source>
</evidence>
<dbReference type="InterPro" id="IPR017979">
    <property type="entry name" value="GPCR_3_CS"/>
</dbReference>
<accession>A0A8B7XU27</accession>
<dbReference type="GeneID" id="110975331"/>
<evidence type="ECO:0000256" key="9">
    <source>
        <dbReference type="ARBA" id="ARBA00023180"/>
    </source>
</evidence>
<dbReference type="KEGG" id="aplc:110975331"/>
<keyword evidence="6" id="KW-0297">G-protein coupled receptor</keyword>
<evidence type="ECO:0000259" key="15">
    <source>
        <dbReference type="PROSITE" id="PS50259"/>
    </source>
</evidence>
<evidence type="ECO:0000256" key="2">
    <source>
        <dbReference type="ARBA" id="ARBA00022475"/>
    </source>
</evidence>
<dbReference type="PROSITE" id="PS00981">
    <property type="entry name" value="G_PROTEIN_RECEP_F3_3"/>
    <property type="match status" value="1"/>
</dbReference>
<evidence type="ECO:0000313" key="17">
    <source>
        <dbReference type="RefSeq" id="XP_022083421.1"/>
    </source>
</evidence>
<dbReference type="PRINTS" id="PR00248">
    <property type="entry name" value="GPCRMGR"/>
</dbReference>
<dbReference type="PRINTS" id="PR01176">
    <property type="entry name" value="GABABRECEPTR"/>
</dbReference>
<dbReference type="GO" id="GO:0007214">
    <property type="term" value="P:gamma-aminobutyric acid signaling pathway"/>
    <property type="evidence" value="ECO:0007669"/>
    <property type="project" value="TreeGrafter"/>
</dbReference>
<dbReference type="Pfam" id="PF00003">
    <property type="entry name" value="7tm_3"/>
    <property type="match status" value="1"/>
</dbReference>
<dbReference type="OrthoDB" id="17569at2759"/>
<keyword evidence="5 13" id="KW-1133">Transmembrane helix</keyword>
<feature type="transmembrane region" description="Helical" evidence="13">
    <location>
        <begin position="511"/>
        <end position="528"/>
    </location>
</feature>
<dbReference type="GO" id="GO:0004965">
    <property type="term" value="F:G protein-coupled GABA receptor activity"/>
    <property type="evidence" value="ECO:0007669"/>
    <property type="project" value="InterPro"/>
</dbReference>
<dbReference type="Pfam" id="PF01094">
    <property type="entry name" value="ANF_receptor"/>
    <property type="match status" value="1"/>
</dbReference>
<feature type="domain" description="G-protein coupled receptors family 3 profile" evidence="15">
    <location>
        <begin position="477"/>
        <end position="731"/>
    </location>
</feature>
<feature type="transmembrane region" description="Helical" evidence="13">
    <location>
        <begin position="470"/>
        <end position="491"/>
    </location>
</feature>
<comment type="subcellular location">
    <subcellularLocation>
        <location evidence="1">Cell membrane</location>
        <topology evidence="1">Multi-pass membrane protein</topology>
    </subcellularLocation>
</comment>
<feature type="transmembrane region" description="Helical" evidence="13">
    <location>
        <begin position="544"/>
        <end position="565"/>
    </location>
</feature>
<dbReference type="OMA" id="ARYVIMS"/>
<protein>
    <recommendedName>
        <fullName evidence="11">Gamma-aminobutyric acid type B receptor subunit 2</fullName>
    </recommendedName>
</protein>
<evidence type="ECO:0000256" key="6">
    <source>
        <dbReference type="ARBA" id="ARBA00023040"/>
    </source>
</evidence>
<dbReference type="InterPro" id="IPR001828">
    <property type="entry name" value="ANF_lig-bd_rcpt"/>
</dbReference>
<dbReference type="PANTHER" id="PTHR10519">
    <property type="entry name" value="GABA-B RECEPTOR"/>
    <property type="match status" value="1"/>
</dbReference>
<keyword evidence="16" id="KW-1185">Reference proteome</keyword>
<evidence type="ECO:0000256" key="7">
    <source>
        <dbReference type="ARBA" id="ARBA00023136"/>
    </source>
</evidence>
<keyword evidence="10" id="KW-0807">Transducer</keyword>
<evidence type="ECO:0000256" key="5">
    <source>
        <dbReference type="ARBA" id="ARBA00022989"/>
    </source>
</evidence>
<evidence type="ECO:0000256" key="14">
    <source>
        <dbReference type="SAM" id="SignalP"/>
    </source>
</evidence>
<sequence>MERGWVLVRASFVTLLLIWVLSVTADEKNVTDLYVLTLFPMSGSWAGGQGQRPAVEMGLRHVNSNPALLPGYRLVMVPEKAEEADTQCNGGKGTDVMYRELYNQTTTKIMVLGAGCSIVTQPTAQASHHWNLIQLSYSSASPLLSNRNLFPKFFRAFPPETVFNAVKFAMLKHFGWKRVATLHQTIDLFSLPTVAFLDQAKENGIEIITSESFADNPDIQVSNLKKQGARIIIGNFYETKARQVFCKAYKEGMCGKKYVWIITGWYSHQWWLGEHEDSKHDCTKEEMSEAVRGYFTTDALPLSLANAPGVAGITTAQFLEEYREYVSGHPEKLSGYQEAPYGFDSVWTIALALQEAEARLQKFDPPRTIADFSYEDEEMANLFFEIMNATNFEGVSGPVQFTFDGDRKGLMQVEQQQDETEVRVGIYHPSSLEENKLEWTNDPPIVWQGGKPPADSIQEKEIPQTISHGLFIGVSTLATAGILLALGFLAFNVRFRKRRFIKMSSPKINNLILVGGILIYVSIYFNGLDTSRVHFDSYVSMCKANTWCLGIGFAMAFGAMFSKTWRVHKIFTSKAMMKTIIKDYQLYVMVAVLVLIITLVLIIWEVVDPLQIVERKGAREQTDDLDVVIIPVHVTCESTWQVYWVGTLICIDGLLLIFGAFLAWETRKVTVPALNDSKYIGMSVYNTVILSFTVVPVSLILDEVDARYAIVSFFTLFATTLTLCLVFVPKVRARNEIHPKGTMLSTMKSGEEGESDSDRRIRMLSEMIQRLQTSLVKKDDIIKELETAGISGQSRQHGESADEGTNTDGTSHEDPGSS</sequence>
<keyword evidence="7 13" id="KW-0472">Membrane</keyword>
<feature type="transmembrane region" description="Helical" evidence="13">
    <location>
        <begin position="586"/>
        <end position="607"/>
    </location>
</feature>